<comment type="caution">
    <text evidence="1">The sequence shown here is derived from an EMBL/GenBank/DDBJ whole genome shotgun (WGS) entry which is preliminary data.</text>
</comment>
<sequence>MSANQRAVIERMLASGESCNQASSGPAFLSLSEGEFGHHLKAIDNNLGEQTAIVADAFSKYLKMGEVPAPYYPWRIAIILRREKRFDLEKLFLAAWCGHFSDGNGVRYAQLADRLRKLT</sequence>
<proteinExistence type="predicted"/>
<evidence type="ECO:0000313" key="2">
    <source>
        <dbReference type="Proteomes" id="UP000673383"/>
    </source>
</evidence>
<organism evidence="1 2">
    <name type="scientific">Bradyrhizobium elkanii</name>
    <dbReference type="NCBI Taxonomy" id="29448"/>
    <lineage>
        <taxon>Bacteria</taxon>
        <taxon>Pseudomonadati</taxon>
        <taxon>Pseudomonadota</taxon>
        <taxon>Alphaproteobacteria</taxon>
        <taxon>Hyphomicrobiales</taxon>
        <taxon>Nitrobacteraceae</taxon>
        <taxon>Bradyrhizobium</taxon>
    </lineage>
</organism>
<gene>
    <name evidence="1" type="ORF">JOH49_009641</name>
</gene>
<accession>A0A8I2C9T2</accession>
<evidence type="ECO:0000313" key="1">
    <source>
        <dbReference type="EMBL" id="MBP1299888.1"/>
    </source>
</evidence>
<name>A0A8I2C9T2_BRAEL</name>
<dbReference type="AlphaFoldDB" id="A0A8I2C9T2"/>
<reference evidence="1" key="1">
    <citation type="submission" date="2021-02" db="EMBL/GenBank/DDBJ databases">
        <title>Genomic Encyclopedia of Type Strains, Phase IV (KMG-V): Genome sequencing to study the core and pangenomes of soil and plant-associated prokaryotes.</title>
        <authorList>
            <person name="Whitman W."/>
        </authorList>
    </citation>
    <scope>NUCLEOTIDE SEQUENCE</scope>
    <source>
        <strain evidence="1">USDA 406</strain>
    </source>
</reference>
<dbReference type="RefSeq" id="WP_209946064.1">
    <property type="nucleotide sequence ID" value="NZ_CP126003.1"/>
</dbReference>
<protein>
    <submittedName>
        <fullName evidence="1">Uncharacterized protein</fullName>
    </submittedName>
</protein>
<dbReference type="Proteomes" id="UP000673383">
    <property type="component" value="Unassembled WGS sequence"/>
</dbReference>
<dbReference type="EMBL" id="JAFICZ010000001">
    <property type="protein sequence ID" value="MBP1299888.1"/>
    <property type="molecule type" value="Genomic_DNA"/>
</dbReference>